<name>A0A1J5RD74_9ZZZZ</name>
<evidence type="ECO:0000313" key="1">
    <source>
        <dbReference type="EMBL" id="OIQ89959.1"/>
    </source>
</evidence>
<protein>
    <submittedName>
        <fullName evidence="1">Uncharacterized protein</fullName>
    </submittedName>
</protein>
<comment type="caution">
    <text evidence="1">The sequence shown here is derived from an EMBL/GenBank/DDBJ whole genome shotgun (WGS) entry which is preliminary data.</text>
</comment>
<accession>A0A1J5RD74</accession>
<dbReference type="Pfam" id="PF10082">
    <property type="entry name" value="BBP2_2"/>
    <property type="match status" value="1"/>
</dbReference>
<proteinExistence type="predicted"/>
<dbReference type="AlphaFoldDB" id="A0A1J5RD74"/>
<dbReference type="EMBL" id="MLJW01000310">
    <property type="protein sequence ID" value="OIQ89959.1"/>
    <property type="molecule type" value="Genomic_DNA"/>
</dbReference>
<reference evidence="1" key="1">
    <citation type="submission" date="2016-10" db="EMBL/GenBank/DDBJ databases">
        <title>Sequence of Gallionella enrichment culture.</title>
        <authorList>
            <person name="Poehlein A."/>
            <person name="Muehling M."/>
            <person name="Daniel R."/>
        </authorList>
    </citation>
    <scope>NUCLEOTIDE SEQUENCE</scope>
</reference>
<gene>
    <name evidence="1" type="ORF">GALL_281520</name>
</gene>
<organism evidence="1">
    <name type="scientific">mine drainage metagenome</name>
    <dbReference type="NCBI Taxonomy" id="410659"/>
    <lineage>
        <taxon>unclassified sequences</taxon>
        <taxon>metagenomes</taxon>
        <taxon>ecological metagenomes</taxon>
    </lineage>
</organism>
<dbReference type="InterPro" id="IPR018759">
    <property type="entry name" value="BBP2_2"/>
</dbReference>
<sequence>MQPRSTILGGQRMKTFKFALIGVALIAARAQAADSLVPSLGAAGGYQPAQTSFVGSSVYVPSTGAVTGTGIVVGQARLHPGVTISEGHDSNVNLMTGAGRLKSNFTLVEPQLILSRRISSTEHYDAYYKGSYAKYSSASNYDYNDSFVGVDGAKALTERLRMSFKLEYQMGHDAANSYVATNAIERWTSPTAQFLVHYGTAESKGQVEVEGDYKQQRYKDPLMQLYDINESRLVGRFFLRLHPKTHGILEAALQQDRYPNYSGSNGTQQRVTAGVQWDATAKTSGVAKIGLMHESVSGGGGGNSGLAWDAAITYKPRSYSQIKLEGSREYAEWANANNAYILTQGATLEWTQHWTYRIKSTAGLLNYRDQFLGSGRVDNRHGVSLKAEYAFGHQDIFHLGLQELLLDRSSNTPGFSFHEAITLLSLGVQL</sequence>